<dbReference type="AlphaFoldDB" id="A0A1G6T551"/>
<evidence type="ECO:0000313" key="12">
    <source>
        <dbReference type="EMBL" id="SDD24290.1"/>
    </source>
</evidence>
<evidence type="ECO:0000256" key="7">
    <source>
        <dbReference type="ARBA" id="ARBA00022840"/>
    </source>
</evidence>
<sequence>MTAYERVRLARSGERANAQAFLGALIDNFHELHGDRLSGDDPAIIGGIGYLGRRPVTVLAQQRGRSLAENERVRFGMPMPSGYRKAIRLMRQAEKFGRPVLTLVDTPGAYPGIEAENGGQASAIAECLATLLGLRVPTLSLVIGEGGSGGALALAAADRLYMLEGSVFSVISPEACAAILFKDRDRAEEAAAALRLQAADLHELGICDGVFGEKGRDFSQLTADIQQTLSAALQELSKGKPADLPGKRYRRYRKMGVEHVVNG</sequence>
<dbReference type="Pfam" id="PF03255">
    <property type="entry name" value="ACCA"/>
    <property type="match status" value="1"/>
</dbReference>
<evidence type="ECO:0000256" key="6">
    <source>
        <dbReference type="ARBA" id="ARBA00022832"/>
    </source>
</evidence>
<accession>A0A1G6T551</accession>
<dbReference type="InterPro" id="IPR011763">
    <property type="entry name" value="COA_CT_C"/>
</dbReference>
<evidence type="ECO:0000259" key="11">
    <source>
        <dbReference type="PROSITE" id="PS50989"/>
    </source>
</evidence>
<dbReference type="PRINTS" id="PR01069">
    <property type="entry name" value="ACCCTRFRASEA"/>
</dbReference>
<dbReference type="NCBIfam" id="NF041504">
    <property type="entry name" value="AccA_sub"/>
    <property type="match status" value="1"/>
</dbReference>
<dbReference type="InterPro" id="IPR029045">
    <property type="entry name" value="ClpP/crotonase-like_dom_sf"/>
</dbReference>
<dbReference type="GO" id="GO:0003989">
    <property type="term" value="F:acetyl-CoA carboxylase activity"/>
    <property type="evidence" value="ECO:0007669"/>
    <property type="project" value="InterPro"/>
</dbReference>
<dbReference type="EMBL" id="FNAF01000002">
    <property type="protein sequence ID" value="SDD24290.1"/>
    <property type="molecule type" value="Genomic_DNA"/>
</dbReference>
<evidence type="ECO:0000256" key="2">
    <source>
        <dbReference type="ARBA" id="ARBA00011883"/>
    </source>
</evidence>
<evidence type="ECO:0000256" key="3">
    <source>
        <dbReference type="ARBA" id="ARBA00022516"/>
    </source>
</evidence>
<dbReference type="STRING" id="2741.SAMN04489866_10260"/>
<dbReference type="GO" id="GO:0016743">
    <property type="term" value="F:carboxyl- or carbamoyltransferase activity"/>
    <property type="evidence" value="ECO:0007669"/>
    <property type="project" value="InterPro"/>
</dbReference>
<evidence type="ECO:0000313" key="13">
    <source>
        <dbReference type="Proteomes" id="UP000198995"/>
    </source>
</evidence>
<evidence type="ECO:0000256" key="8">
    <source>
        <dbReference type="ARBA" id="ARBA00023098"/>
    </source>
</evidence>
<evidence type="ECO:0000256" key="1">
    <source>
        <dbReference type="ARBA" id="ARBA00004956"/>
    </source>
</evidence>
<dbReference type="RefSeq" id="WP_091791090.1">
    <property type="nucleotide sequence ID" value="NZ_FNAF01000002.1"/>
</dbReference>
<name>A0A1G6T551_PEPNI</name>
<comment type="pathway">
    <text evidence="1">Lipid metabolism; malonyl-CoA biosynthesis; malonyl-CoA from acetyl-CoA: step 1/1.</text>
</comment>
<dbReference type="SUPFAM" id="SSF52096">
    <property type="entry name" value="ClpP/crotonase"/>
    <property type="match status" value="1"/>
</dbReference>
<protein>
    <recommendedName>
        <fullName evidence="2">acetyl-CoA carboxytransferase</fullName>
        <ecNumber evidence="2">2.1.3.15</ecNumber>
    </recommendedName>
</protein>
<reference evidence="12 13" key="1">
    <citation type="submission" date="2016-10" db="EMBL/GenBank/DDBJ databases">
        <authorList>
            <person name="de Groot N.N."/>
        </authorList>
    </citation>
    <scope>NUCLEOTIDE SEQUENCE [LARGE SCALE GENOMIC DNA]</scope>
    <source>
        <strain evidence="12 13">DSM 20475</strain>
    </source>
</reference>
<evidence type="ECO:0000256" key="5">
    <source>
        <dbReference type="ARBA" id="ARBA00022741"/>
    </source>
</evidence>
<keyword evidence="8" id="KW-0443">Lipid metabolism</keyword>
<keyword evidence="5" id="KW-0547">Nucleotide-binding</keyword>
<dbReference type="InterPro" id="IPR001095">
    <property type="entry name" value="Acetyl_CoA_COase_a_su"/>
</dbReference>
<dbReference type="Proteomes" id="UP000198995">
    <property type="component" value="Unassembled WGS sequence"/>
</dbReference>
<gene>
    <name evidence="12" type="ORF">SAMN04489866_10260</name>
</gene>
<keyword evidence="6" id="KW-0276">Fatty acid metabolism</keyword>
<dbReference type="OrthoDB" id="9808023at2"/>
<evidence type="ECO:0000256" key="10">
    <source>
        <dbReference type="ARBA" id="ARBA00049152"/>
    </source>
</evidence>
<organism evidence="12 13">
    <name type="scientific">Peptococcus niger</name>
    <dbReference type="NCBI Taxonomy" id="2741"/>
    <lineage>
        <taxon>Bacteria</taxon>
        <taxon>Bacillati</taxon>
        <taxon>Bacillota</taxon>
        <taxon>Clostridia</taxon>
        <taxon>Eubacteriales</taxon>
        <taxon>Peptococcaceae</taxon>
        <taxon>Peptococcus</taxon>
    </lineage>
</organism>
<keyword evidence="3" id="KW-0444">Lipid biosynthesis</keyword>
<dbReference type="PANTHER" id="PTHR42853">
    <property type="entry name" value="ACETYL-COENZYME A CARBOXYLASE CARBOXYL TRANSFERASE SUBUNIT ALPHA"/>
    <property type="match status" value="1"/>
</dbReference>
<comment type="catalytic activity">
    <reaction evidence="10">
        <text>N(6)-carboxybiotinyl-L-lysyl-[protein] + acetyl-CoA = N(6)-biotinyl-L-lysyl-[protein] + malonyl-CoA</text>
        <dbReference type="Rhea" id="RHEA:54728"/>
        <dbReference type="Rhea" id="RHEA-COMP:10505"/>
        <dbReference type="Rhea" id="RHEA-COMP:10506"/>
        <dbReference type="ChEBI" id="CHEBI:57288"/>
        <dbReference type="ChEBI" id="CHEBI:57384"/>
        <dbReference type="ChEBI" id="CHEBI:83144"/>
        <dbReference type="ChEBI" id="CHEBI:83145"/>
        <dbReference type="EC" id="2.1.3.15"/>
    </reaction>
</comment>
<dbReference type="EC" id="2.1.3.15" evidence="2"/>
<keyword evidence="4 12" id="KW-0808">Transferase</keyword>
<dbReference type="GO" id="GO:0009317">
    <property type="term" value="C:acetyl-CoA carboxylase complex"/>
    <property type="evidence" value="ECO:0007669"/>
    <property type="project" value="InterPro"/>
</dbReference>
<keyword evidence="13" id="KW-1185">Reference proteome</keyword>
<dbReference type="Gene3D" id="3.90.226.10">
    <property type="entry name" value="2-enoyl-CoA Hydratase, Chain A, domain 1"/>
    <property type="match status" value="1"/>
</dbReference>
<dbReference type="GO" id="GO:0005524">
    <property type="term" value="F:ATP binding"/>
    <property type="evidence" value="ECO:0007669"/>
    <property type="project" value="UniProtKB-KW"/>
</dbReference>
<dbReference type="PROSITE" id="PS50989">
    <property type="entry name" value="COA_CT_CTER"/>
    <property type="match status" value="1"/>
</dbReference>
<dbReference type="GO" id="GO:2001295">
    <property type="term" value="P:malonyl-CoA biosynthetic process"/>
    <property type="evidence" value="ECO:0007669"/>
    <property type="project" value="UniProtKB-UniPathway"/>
</dbReference>
<keyword evidence="7" id="KW-0067">ATP-binding</keyword>
<dbReference type="GO" id="GO:0006633">
    <property type="term" value="P:fatty acid biosynthetic process"/>
    <property type="evidence" value="ECO:0007669"/>
    <property type="project" value="UniProtKB-KW"/>
</dbReference>
<evidence type="ECO:0000256" key="9">
    <source>
        <dbReference type="ARBA" id="ARBA00023160"/>
    </source>
</evidence>
<dbReference type="UniPathway" id="UPA00655">
    <property type="reaction ID" value="UER00711"/>
</dbReference>
<feature type="domain" description="CoA carboxyltransferase C-terminal" evidence="11">
    <location>
        <begin position="1"/>
        <end position="235"/>
    </location>
</feature>
<proteinExistence type="predicted"/>
<dbReference type="PANTHER" id="PTHR42853:SF3">
    <property type="entry name" value="ACETYL-COENZYME A CARBOXYLASE CARBOXYL TRANSFERASE SUBUNIT ALPHA, CHLOROPLASTIC"/>
    <property type="match status" value="1"/>
</dbReference>
<keyword evidence="9" id="KW-0275">Fatty acid biosynthesis</keyword>
<evidence type="ECO:0000256" key="4">
    <source>
        <dbReference type="ARBA" id="ARBA00022679"/>
    </source>
</evidence>